<dbReference type="SUPFAM" id="SSF111126">
    <property type="entry name" value="Ligand-binding domain in the NO signalling and Golgi transport"/>
    <property type="match status" value="1"/>
</dbReference>
<gene>
    <name evidence="12" type="primary">GUCY1B2_1</name>
    <name evidence="12" type="ORF">N1851_026375</name>
</gene>
<comment type="subcellular location">
    <subcellularLocation>
        <location evidence="1">Cytoplasm</location>
    </subcellularLocation>
</comment>
<organism evidence="12 13">
    <name type="scientific">Merluccius polli</name>
    <name type="common">Benguela hake</name>
    <name type="synonym">Merluccius cadenati</name>
    <dbReference type="NCBI Taxonomy" id="89951"/>
    <lineage>
        <taxon>Eukaryota</taxon>
        <taxon>Metazoa</taxon>
        <taxon>Chordata</taxon>
        <taxon>Craniata</taxon>
        <taxon>Vertebrata</taxon>
        <taxon>Euteleostomi</taxon>
        <taxon>Actinopterygii</taxon>
        <taxon>Neopterygii</taxon>
        <taxon>Teleostei</taxon>
        <taxon>Neoteleostei</taxon>
        <taxon>Acanthomorphata</taxon>
        <taxon>Zeiogadaria</taxon>
        <taxon>Gadariae</taxon>
        <taxon>Gadiformes</taxon>
        <taxon>Gadoidei</taxon>
        <taxon>Merlucciidae</taxon>
        <taxon>Merluccius</taxon>
    </lineage>
</organism>
<feature type="compositionally biased region" description="Polar residues" evidence="10">
    <location>
        <begin position="219"/>
        <end position="237"/>
    </location>
</feature>
<feature type="region of interest" description="Disordered" evidence="10">
    <location>
        <begin position="213"/>
        <end position="237"/>
    </location>
</feature>
<dbReference type="InterPro" id="IPR024096">
    <property type="entry name" value="NO_sig/Golgi_transp_ligand-bd"/>
</dbReference>
<dbReference type="GO" id="GO:0019934">
    <property type="term" value="P:cGMP-mediated signaling"/>
    <property type="evidence" value="ECO:0007669"/>
    <property type="project" value="TreeGrafter"/>
</dbReference>
<dbReference type="GO" id="GO:0008074">
    <property type="term" value="C:guanylate cyclase complex, soluble"/>
    <property type="evidence" value="ECO:0007669"/>
    <property type="project" value="TreeGrafter"/>
</dbReference>
<dbReference type="GO" id="GO:0004383">
    <property type="term" value="F:guanylate cyclase activity"/>
    <property type="evidence" value="ECO:0007669"/>
    <property type="project" value="UniProtKB-EC"/>
</dbReference>
<evidence type="ECO:0000256" key="6">
    <source>
        <dbReference type="ARBA" id="ARBA00023239"/>
    </source>
</evidence>
<dbReference type="Proteomes" id="UP001174136">
    <property type="component" value="Unassembled WGS sequence"/>
</dbReference>
<dbReference type="EMBL" id="JAOPHQ010004881">
    <property type="protein sequence ID" value="KAK0137425.1"/>
    <property type="molecule type" value="Genomic_DNA"/>
</dbReference>
<evidence type="ECO:0000256" key="4">
    <source>
        <dbReference type="ARBA" id="ARBA00022741"/>
    </source>
</evidence>
<feature type="compositionally biased region" description="Pro residues" evidence="10">
    <location>
        <begin position="718"/>
        <end position="732"/>
    </location>
</feature>
<evidence type="ECO:0000313" key="12">
    <source>
        <dbReference type="EMBL" id="KAK0137425.1"/>
    </source>
</evidence>
<name>A0AA47MC44_MERPO</name>
<sequence length="823" mass="92841">MDDGRHLPSTSPSLQYGFINSCLRSLIVDKFGEETWIRLRDAAEVQDSYMTYEVYKDEITMRLVTEACKLLDVKAEVVLKLFGEYFFDFCKRSGYDHMLRTLGGNLFEFIENLDALHSYLALSYKEINAPSFRVERDHEGTMFLHYYSDRRGLCHIVPGIIGAVARDFFRSEITMDIVNQLEELERTGKKEHVVFLVSQRPVAAAAAAVEADPAGGDSSRVTSTARSLQPRRTQTNEKLTGKKDSAFAVYRSHWETIRRLIRLGKVMIRAFVTITGKLLRGFEPVYPEHLHIDLRTFCNTFPYHIIFDEQLLVRQAGVNLQRIVPGLRTANARLDQFFGIVHPEVTFTISSIRKFINSHFVLQTCREMMPQAWRERPMLQLRGQMIWMSSLNRMLYQASPLLRSLQELEERRMHISDIAPHDVTRDLILLNQQRLAEMELSNQLERKKEELHLLSRHLEEERKKTENLLYAMLPKHVANQLKEGKAVEAGEFKECTILFSDVVTFTDICSQCEPIHIVSMLNSMYLRFDRLTTVHNVYKVETIGDAYMVVGGVPIPVSSHAERVANFALGMILAAHQIRVGLHSGPVLAGVVGEKMPRYCLFGDTVNTASRMESHGLPNQIHVSCSVYKALRGKGFVLQERGEIEVKGKGRMTTYFLERNLEASEQDIMGLSGLGAESAQPPSRVAGEPRRPGPGPDQKADQRVGCCPVPMDYGDIPPTEPRVPDPPLPPCPAMAARDSESYGSLHTDSQSEEGSLKKLQATIGTEMGLLGQSETTTKFGEEKLSRLDGKRRGGGGEQLVTASQEPSANTQDRHKQTKICVIL</sequence>
<dbReference type="InterPro" id="IPR018297">
    <property type="entry name" value="A/G_cyclase_CS"/>
</dbReference>
<feature type="domain" description="Guanylate cyclase" evidence="11">
    <location>
        <begin position="496"/>
        <end position="613"/>
    </location>
</feature>
<dbReference type="Gene3D" id="3.30.450.260">
    <property type="entry name" value="Haem NO binding associated domain"/>
    <property type="match status" value="1"/>
</dbReference>
<dbReference type="FunFam" id="3.30.70.1230:FF:000007">
    <property type="entry name" value="Guanylate cyclase soluble subunit alpha-3"/>
    <property type="match status" value="1"/>
</dbReference>
<dbReference type="InterPro" id="IPR038158">
    <property type="entry name" value="H-NOX_domain_sf"/>
</dbReference>
<dbReference type="InterPro" id="IPR029787">
    <property type="entry name" value="Nucleotide_cyclase"/>
</dbReference>
<dbReference type="PANTHER" id="PTHR45655">
    <property type="entry name" value="GUANYLATE CYCLASE SOLUBLE SUBUNIT BETA-2"/>
    <property type="match status" value="1"/>
</dbReference>
<evidence type="ECO:0000256" key="5">
    <source>
        <dbReference type="ARBA" id="ARBA00023134"/>
    </source>
</evidence>
<evidence type="ECO:0000256" key="8">
    <source>
        <dbReference type="RuleBase" id="RU000405"/>
    </source>
</evidence>
<dbReference type="Gene3D" id="6.10.250.780">
    <property type="match status" value="1"/>
</dbReference>
<dbReference type="GO" id="GO:0020037">
    <property type="term" value="F:heme binding"/>
    <property type="evidence" value="ECO:0007669"/>
    <property type="project" value="InterPro"/>
</dbReference>
<dbReference type="SUPFAM" id="SSF55073">
    <property type="entry name" value="Nucleotide cyclase"/>
    <property type="match status" value="1"/>
</dbReference>
<evidence type="ECO:0000256" key="9">
    <source>
        <dbReference type="SAM" id="Coils"/>
    </source>
</evidence>
<keyword evidence="6 8" id="KW-0456">Lyase</keyword>
<evidence type="ECO:0000256" key="7">
    <source>
        <dbReference type="ARBA" id="ARBA00023293"/>
    </source>
</evidence>
<dbReference type="PROSITE" id="PS50125">
    <property type="entry name" value="GUANYLATE_CYCLASE_2"/>
    <property type="match status" value="1"/>
</dbReference>
<dbReference type="Pfam" id="PF07700">
    <property type="entry name" value="HNOB"/>
    <property type="match status" value="1"/>
</dbReference>
<evidence type="ECO:0000313" key="13">
    <source>
        <dbReference type="Proteomes" id="UP001174136"/>
    </source>
</evidence>
<dbReference type="Gene3D" id="3.30.70.1230">
    <property type="entry name" value="Nucleotide cyclase"/>
    <property type="match status" value="1"/>
</dbReference>
<comment type="caution">
    <text evidence="12">The sequence shown here is derived from an EMBL/GenBank/DDBJ whole genome shotgun (WGS) entry which is preliminary data.</text>
</comment>
<feature type="region of interest" description="Disordered" evidence="10">
    <location>
        <begin position="673"/>
        <end position="817"/>
    </location>
</feature>
<dbReference type="InterPro" id="IPR011644">
    <property type="entry name" value="Heme_NO-bd"/>
</dbReference>
<evidence type="ECO:0000259" key="11">
    <source>
        <dbReference type="PROSITE" id="PS50125"/>
    </source>
</evidence>
<feature type="compositionally biased region" description="Basic and acidic residues" evidence="10">
    <location>
        <begin position="779"/>
        <end position="791"/>
    </location>
</feature>
<dbReference type="CDD" id="cd07302">
    <property type="entry name" value="CHD"/>
    <property type="match status" value="1"/>
</dbReference>
<dbReference type="EC" id="4.6.1.2" evidence="2"/>
<dbReference type="InterPro" id="IPR001054">
    <property type="entry name" value="A/G_cyclase"/>
</dbReference>
<dbReference type="InterPro" id="IPR042463">
    <property type="entry name" value="HNOB_dom_associated_sf"/>
</dbReference>
<proteinExistence type="inferred from homology"/>
<dbReference type="FunFam" id="3.90.1520.10:FF:000006">
    <property type="entry name" value="guanylate cyclase soluble subunit beta-2-like"/>
    <property type="match status" value="1"/>
</dbReference>
<dbReference type="Pfam" id="PF00211">
    <property type="entry name" value="Guanylate_cyc"/>
    <property type="match status" value="1"/>
</dbReference>
<dbReference type="InterPro" id="IPR011645">
    <property type="entry name" value="HNOB_dom_associated"/>
</dbReference>
<keyword evidence="5" id="KW-0342">GTP-binding</keyword>
<evidence type="ECO:0000256" key="10">
    <source>
        <dbReference type="SAM" id="MobiDB-lite"/>
    </source>
</evidence>
<accession>A0AA47MC44</accession>
<evidence type="ECO:0000256" key="3">
    <source>
        <dbReference type="ARBA" id="ARBA00022490"/>
    </source>
</evidence>
<dbReference type="PANTHER" id="PTHR45655:SF15">
    <property type="entry name" value="GUANYLATE CYCLASE"/>
    <property type="match status" value="1"/>
</dbReference>
<feature type="compositionally biased region" description="Polar residues" evidence="10">
    <location>
        <begin position="800"/>
        <end position="810"/>
    </location>
</feature>
<evidence type="ECO:0000256" key="2">
    <source>
        <dbReference type="ARBA" id="ARBA00012202"/>
    </source>
</evidence>
<keyword evidence="3" id="KW-0963">Cytoplasm</keyword>
<dbReference type="PROSITE" id="PS00452">
    <property type="entry name" value="GUANYLATE_CYCLASE_1"/>
    <property type="match status" value="1"/>
</dbReference>
<feature type="coiled-coil region" evidence="9">
    <location>
        <begin position="430"/>
        <end position="468"/>
    </location>
</feature>
<dbReference type="AlphaFoldDB" id="A0AA47MC44"/>
<keyword evidence="9" id="KW-0175">Coiled coil</keyword>
<keyword evidence="7" id="KW-0141">cGMP biosynthesis</keyword>
<dbReference type="Pfam" id="PF07701">
    <property type="entry name" value="HNOBA"/>
    <property type="match status" value="1"/>
</dbReference>
<reference evidence="12" key="1">
    <citation type="journal article" date="2023" name="Front. Mar. Sci.">
        <title>A new Merluccius polli reference genome to investigate the effects of global change in West African waters.</title>
        <authorList>
            <person name="Mateo J.L."/>
            <person name="Blanco-Fernandez C."/>
            <person name="Garcia-Vazquez E."/>
            <person name="Machado-Schiaffino G."/>
        </authorList>
    </citation>
    <scope>NUCLEOTIDE SEQUENCE</scope>
    <source>
        <strain evidence="12">C29</strain>
        <tissue evidence="12">Fin</tissue>
    </source>
</reference>
<dbReference type="GO" id="GO:0070482">
    <property type="term" value="P:response to oxygen levels"/>
    <property type="evidence" value="ECO:0007669"/>
    <property type="project" value="TreeGrafter"/>
</dbReference>
<dbReference type="GO" id="GO:0005525">
    <property type="term" value="F:GTP binding"/>
    <property type="evidence" value="ECO:0007669"/>
    <property type="project" value="UniProtKB-KW"/>
</dbReference>
<protein>
    <recommendedName>
        <fullName evidence="2">guanylate cyclase</fullName>
        <ecNumber evidence="2">4.6.1.2</ecNumber>
    </recommendedName>
</protein>
<keyword evidence="13" id="KW-1185">Reference proteome</keyword>
<evidence type="ECO:0000256" key="1">
    <source>
        <dbReference type="ARBA" id="ARBA00004496"/>
    </source>
</evidence>
<comment type="similarity">
    <text evidence="8">Belongs to the adenylyl cyclase class-4/guanylyl cyclase family.</text>
</comment>
<dbReference type="FunFam" id="3.30.450.260:FF:000002">
    <property type="entry name" value="guanylate cyclase soluble subunit alpha-2"/>
    <property type="match status" value="1"/>
</dbReference>
<keyword evidence="4" id="KW-0547">Nucleotide-binding</keyword>
<dbReference type="SMART" id="SM00044">
    <property type="entry name" value="CYCc"/>
    <property type="match status" value="1"/>
</dbReference>
<dbReference type="Gene3D" id="3.90.1520.10">
    <property type="entry name" value="H-NOX domain"/>
    <property type="match status" value="1"/>
</dbReference>